<dbReference type="InterPro" id="IPR009003">
    <property type="entry name" value="Peptidase_S1_PA"/>
</dbReference>
<keyword evidence="1" id="KW-0645">Protease</keyword>
<dbReference type="InterPro" id="IPR001314">
    <property type="entry name" value="Peptidase_S1A"/>
</dbReference>
<evidence type="ECO:0000256" key="2">
    <source>
        <dbReference type="ARBA" id="ARBA00022801"/>
    </source>
</evidence>
<organism evidence="7 8">
    <name type="scientific">Desmophyllum pertusum</name>
    <dbReference type="NCBI Taxonomy" id="174260"/>
    <lineage>
        <taxon>Eukaryota</taxon>
        <taxon>Metazoa</taxon>
        <taxon>Cnidaria</taxon>
        <taxon>Anthozoa</taxon>
        <taxon>Hexacorallia</taxon>
        <taxon>Scleractinia</taxon>
        <taxon>Caryophylliina</taxon>
        <taxon>Caryophylliidae</taxon>
        <taxon>Desmophyllum</taxon>
    </lineage>
</organism>
<gene>
    <name evidence="7" type="primary">KLK13</name>
    <name evidence="7" type="ORF">OS493_012977</name>
</gene>
<keyword evidence="8" id="KW-1185">Reference proteome</keyword>
<dbReference type="PROSITE" id="PS00134">
    <property type="entry name" value="TRYPSIN_HIS"/>
    <property type="match status" value="1"/>
</dbReference>
<keyword evidence="2 7" id="KW-0378">Hydrolase</keyword>
<dbReference type="PANTHER" id="PTHR24252">
    <property type="entry name" value="ACROSIN-RELATED"/>
    <property type="match status" value="1"/>
</dbReference>
<accession>A0A9W9Z2Z3</accession>
<feature type="signal peptide" evidence="5">
    <location>
        <begin position="1"/>
        <end position="19"/>
    </location>
</feature>
<dbReference type="PANTHER" id="PTHR24252:SF7">
    <property type="entry name" value="HYALIN"/>
    <property type="match status" value="1"/>
</dbReference>
<dbReference type="PRINTS" id="PR00722">
    <property type="entry name" value="CHYMOTRYPSIN"/>
</dbReference>
<evidence type="ECO:0000259" key="6">
    <source>
        <dbReference type="PROSITE" id="PS50240"/>
    </source>
</evidence>
<keyword evidence="4" id="KW-1015">Disulfide bond</keyword>
<protein>
    <submittedName>
        <fullName evidence="7">Epidermal growth factor-binding protein type B</fullName>
        <ecNumber evidence="7">3.4.21.119</ecNumber>
    </submittedName>
</protein>
<evidence type="ECO:0000256" key="1">
    <source>
        <dbReference type="ARBA" id="ARBA00022670"/>
    </source>
</evidence>
<keyword evidence="3" id="KW-0720">Serine protease</keyword>
<evidence type="ECO:0000256" key="5">
    <source>
        <dbReference type="SAM" id="SignalP"/>
    </source>
</evidence>
<evidence type="ECO:0000256" key="4">
    <source>
        <dbReference type="ARBA" id="ARBA00023157"/>
    </source>
</evidence>
<sequence>MRGAVRIVILVSIFGLCKPHIRKRVLEPECGVKFLQSDIEMKRIIGGRVSSPGSWPWQVALLLNNTQMCGGSLVSPGWVVSASHCFVGSKLSKDPKDWTVTLGEHHLKNEDWFEQSRNVKAIYIHPQYEEERNEVQDNELKGIPPDYDVALLQLKSPAILDNFVSPICLLPPGFNFPTGKECYVSGWGHTQWRGPKPDILREAKVKLVHQDKCNAEKSYEGAIHNRALCAGFEEGGVDTCQYDSGGPLACEDDGLWYLTGVVSWGHKCGDPHKYGVYADMEVMTEWVREIIYGHGSRV</sequence>
<dbReference type="EMBL" id="MU826831">
    <property type="protein sequence ID" value="KAJ7373384.1"/>
    <property type="molecule type" value="Genomic_DNA"/>
</dbReference>
<name>A0A9W9Z2Z3_9CNID</name>
<dbReference type="SMART" id="SM00020">
    <property type="entry name" value="Tryp_SPc"/>
    <property type="match status" value="1"/>
</dbReference>
<dbReference type="SUPFAM" id="SSF50494">
    <property type="entry name" value="Trypsin-like serine proteases"/>
    <property type="match status" value="1"/>
</dbReference>
<feature type="domain" description="Peptidase S1" evidence="6">
    <location>
        <begin position="44"/>
        <end position="292"/>
    </location>
</feature>
<feature type="chain" id="PRO_5040747070" evidence="5">
    <location>
        <begin position="20"/>
        <end position="298"/>
    </location>
</feature>
<keyword evidence="5" id="KW-0732">Signal</keyword>
<evidence type="ECO:0000313" key="7">
    <source>
        <dbReference type="EMBL" id="KAJ7373384.1"/>
    </source>
</evidence>
<dbReference type="OrthoDB" id="93664at2759"/>
<proteinExistence type="predicted"/>
<dbReference type="GO" id="GO:0004252">
    <property type="term" value="F:serine-type endopeptidase activity"/>
    <property type="evidence" value="ECO:0007669"/>
    <property type="project" value="InterPro"/>
</dbReference>
<dbReference type="InterPro" id="IPR001254">
    <property type="entry name" value="Trypsin_dom"/>
</dbReference>
<dbReference type="InterPro" id="IPR043504">
    <property type="entry name" value="Peptidase_S1_PA_chymotrypsin"/>
</dbReference>
<comment type="caution">
    <text evidence="7">The sequence shown here is derived from an EMBL/GenBank/DDBJ whole genome shotgun (WGS) entry which is preliminary data.</text>
</comment>
<dbReference type="Pfam" id="PF00089">
    <property type="entry name" value="Trypsin"/>
    <property type="match status" value="1"/>
</dbReference>
<dbReference type="InterPro" id="IPR018114">
    <property type="entry name" value="TRYPSIN_HIS"/>
</dbReference>
<dbReference type="Proteomes" id="UP001163046">
    <property type="component" value="Unassembled WGS sequence"/>
</dbReference>
<dbReference type="PROSITE" id="PS50240">
    <property type="entry name" value="TRYPSIN_DOM"/>
    <property type="match status" value="1"/>
</dbReference>
<reference evidence="7" key="1">
    <citation type="submission" date="2023-01" db="EMBL/GenBank/DDBJ databases">
        <title>Genome assembly of the deep-sea coral Lophelia pertusa.</title>
        <authorList>
            <person name="Herrera S."/>
            <person name="Cordes E."/>
        </authorList>
    </citation>
    <scope>NUCLEOTIDE SEQUENCE</scope>
    <source>
        <strain evidence="7">USNM1676648</strain>
        <tissue evidence="7">Polyp</tissue>
    </source>
</reference>
<dbReference type="EC" id="3.4.21.119" evidence="7"/>
<dbReference type="GO" id="GO:0006508">
    <property type="term" value="P:proteolysis"/>
    <property type="evidence" value="ECO:0007669"/>
    <property type="project" value="UniProtKB-KW"/>
</dbReference>
<dbReference type="CDD" id="cd00190">
    <property type="entry name" value="Tryp_SPc"/>
    <property type="match status" value="1"/>
</dbReference>
<evidence type="ECO:0000313" key="8">
    <source>
        <dbReference type="Proteomes" id="UP001163046"/>
    </source>
</evidence>
<dbReference type="FunFam" id="2.40.10.10:FF:000003">
    <property type="entry name" value="Transmembrane serine protease 3"/>
    <property type="match status" value="1"/>
</dbReference>
<evidence type="ECO:0000256" key="3">
    <source>
        <dbReference type="ARBA" id="ARBA00022825"/>
    </source>
</evidence>
<dbReference type="AlphaFoldDB" id="A0A9W9Z2Z3"/>
<dbReference type="Gene3D" id="2.40.10.10">
    <property type="entry name" value="Trypsin-like serine proteases"/>
    <property type="match status" value="1"/>
</dbReference>